<proteinExistence type="inferred from homology"/>
<dbReference type="EMBL" id="AP018732">
    <property type="protein sequence ID" value="BBE41880.1"/>
    <property type="molecule type" value="Genomic_DNA"/>
</dbReference>
<dbReference type="Gene3D" id="3.30.930.10">
    <property type="entry name" value="Bira Bifunctional Protein, Domain 2"/>
    <property type="match status" value="1"/>
</dbReference>
<evidence type="ECO:0000256" key="3">
    <source>
        <dbReference type="ARBA" id="ARBA00022490"/>
    </source>
</evidence>
<feature type="region of interest" description="Aspartate" evidence="9">
    <location>
        <begin position="192"/>
        <end position="195"/>
    </location>
</feature>
<name>A0A4V0P1I9_9ARCH</name>
<comment type="subcellular location">
    <subcellularLocation>
        <location evidence="1 9">Cytoplasm</location>
    </subcellularLocation>
</comment>
<keyword evidence="9" id="KW-0479">Metal-binding</keyword>
<feature type="binding site" evidence="9">
    <location>
        <position position="357"/>
    </location>
    <ligand>
        <name>Mg(2+)</name>
        <dbReference type="ChEBI" id="CHEBI:18420"/>
        <label>2</label>
    </ligand>
</feature>
<dbReference type="GO" id="GO:0050560">
    <property type="term" value="F:aspartate-tRNA(Asn) ligase activity"/>
    <property type="evidence" value="ECO:0007669"/>
    <property type="project" value="UniProtKB-EC"/>
</dbReference>
<comment type="catalytic activity">
    <reaction evidence="9">
        <text>tRNA(Asx) + L-aspartate + ATP = L-aspartyl-tRNA(Asx) + AMP + diphosphate</text>
        <dbReference type="Rhea" id="RHEA:18349"/>
        <dbReference type="Rhea" id="RHEA-COMP:9710"/>
        <dbReference type="Rhea" id="RHEA-COMP:9711"/>
        <dbReference type="ChEBI" id="CHEBI:29991"/>
        <dbReference type="ChEBI" id="CHEBI:30616"/>
        <dbReference type="ChEBI" id="CHEBI:33019"/>
        <dbReference type="ChEBI" id="CHEBI:78442"/>
        <dbReference type="ChEBI" id="CHEBI:78516"/>
        <dbReference type="ChEBI" id="CHEBI:456215"/>
        <dbReference type="EC" id="6.1.1.23"/>
    </reaction>
</comment>
<feature type="binding site" evidence="9">
    <location>
        <position position="357"/>
    </location>
    <ligand>
        <name>L-aspartate</name>
        <dbReference type="ChEBI" id="CHEBI:29991"/>
    </ligand>
</feature>
<evidence type="ECO:0000256" key="7">
    <source>
        <dbReference type="ARBA" id="ARBA00022917"/>
    </source>
</evidence>
<comment type="function">
    <text evidence="9">Aspartyl-tRNA synthetase with relaxed tRNA specificity since it is able to aspartylate not only its cognate tRNA(Asp) but also tRNA(Asn). Reaction proceeds in two steps: L-aspartate is first activated by ATP to form Asp-AMP and then transferred to the acceptor end of tRNA(Asp/Asn).</text>
</comment>
<keyword evidence="7 9" id="KW-0648">Protein biosynthesis</keyword>
<dbReference type="PRINTS" id="PR01042">
    <property type="entry name" value="TRNASYNTHASP"/>
</dbReference>
<dbReference type="InterPro" id="IPR002312">
    <property type="entry name" value="Asp/Asn-tRNA-synth_IIb"/>
</dbReference>
<dbReference type="PROSITE" id="PS50862">
    <property type="entry name" value="AA_TRNA_LIGASE_II"/>
    <property type="match status" value="1"/>
</dbReference>
<dbReference type="SUPFAM" id="SSF55681">
    <property type="entry name" value="Class II aaRS and biotin synthetases"/>
    <property type="match status" value="1"/>
</dbReference>
<dbReference type="GO" id="GO:0005524">
    <property type="term" value="F:ATP binding"/>
    <property type="evidence" value="ECO:0007669"/>
    <property type="project" value="UniProtKB-UniRule"/>
</dbReference>
<dbReference type="EC" id="6.1.1.23" evidence="9"/>
<feature type="binding site" evidence="9">
    <location>
        <position position="361"/>
    </location>
    <ligand>
        <name>L-aspartate</name>
        <dbReference type="ChEBI" id="CHEBI:29991"/>
    </ligand>
</feature>
<evidence type="ECO:0000256" key="9">
    <source>
        <dbReference type="HAMAP-Rule" id="MF_02075"/>
    </source>
</evidence>
<feature type="domain" description="Aminoacyl-transfer RNA synthetases class-II family profile" evidence="10">
    <location>
        <begin position="137"/>
        <end position="431"/>
    </location>
</feature>
<dbReference type="Proteomes" id="UP000509448">
    <property type="component" value="Chromosome"/>
</dbReference>
<dbReference type="KEGG" id="ccai:NAS2_0491"/>
<dbReference type="GO" id="GO:0017101">
    <property type="term" value="C:aminoacyl-tRNA synthetase multienzyme complex"/>
    <property type="evidence" value="ECO:0007669"/>
    <property type="project" value="TreeGrafter"/>
</dbReference>
<dbReference type="FunFam" id="3.30.930.10:FF:000038">
    <property type="entry name" value="Aspartate--tRNA ligase"/>
    <property type="match status" value="1"/>
</dbReference>
<evidence type="ECO:0000313" key="11">
    <source>
        <dbReference type="EMBL" id="BBE41880.1"/>
    </source>
</evidence>
<dbReference type="GO" id="GO:0006422">
    <property type="term" value="P:aspartyl-tRNA aminoacylation"/>
    <property type="evidence" value="ECO:0007669"/>
    <property type="project" value="UniProtKB-UniRule"/>
</dbReference>
<evidence type="ECO:0000256" key="6">
    <source>
        <dbReference type="ARBA" id="ARBA00022840"/>
    </source>
</evidence>
<evidence type="ECO:0000256" key="4">
    <source>
        <dbReference type="ARBA" id="ARBA00022598"/>
    </source>
</evidence>
<comment type="cofactor">
    <cofactor evidence="9">
        <name>Mg(2+)</name>
        <dbReference type="ChEBI" id="CHEBI:18420"/>
    </cofactor>
    <text evidence="9">Binds 3 Mg(2+) cations per subunit. The strongest magnesium site (Mg1) is bound to the beta- and gamma-phosphates of ATP and four water molecules complete its coordination sphere.</text>
</comment>
<organism evidence="11 12">
    <name type="scientific">Conexivisphaera calida</name>
    <dbReference type="NCBI Taxonomy" id="1874277"/>
    <lineage>
        <taxon>Archaea</taxon>
        <taxon>Nitrososphaerota</taxon>
        <taxon>Conexivisphaeria</taxon>
        <taxon>Conexivisphaerales</taxon>
        <taxon>Conexivisphaeraceae</taxon>
        <taxon>Conexivisphaera</taxon>
    </lineage>
</organism>
<dbReference type="GO" id="GO:0004815">
    <property type="term" value="F:aspartate-tRNA ligase activity"/>
    <property type="evidence" value="ECO:0007669"/>
    <property type="project" value="UniProtKB-UniRule"/>
</dbReference>
<evidence type="ECO:0000256" key="5">
    <source>
        <dbReference type="ARBA" id="ARBA00022741"/>
    </source>
</evidence>
<dbReference type="Pfam" id="PF01336">
    <property type="entry name" value="tRNA_anti-codon"/>
    <property type="match status" value="1"/>
</dbReference>
<keyword evidence="6 9" id="KW-0067">ATP-binding</keyword>
<dbReference type="NCBIfam" id="NF003483">
    <property type="entry name" value="PRK05159.1"/>
    <property type="match status" value="1"/>
</dbReference>
<feature type="binding site" evidence="9">
    <location>
        <position position="354"/>
    </location>
    <ligand>
        <name>ATP</name>
        <dbReference type="ChEBI" id="CHEBI:30616"/>
    </ligand>
</feature>
<feature type="binding site" evidence="9">
    <location>
        <begin position="221"/>
        <end position="223"/>
    </location>
    <ligand>
        <name>ATP</name>
        <dbReference type="ChEBI" id="CHEBI:30616"/>
    </ligand>
</feature>
<dbReference type="InterPro" id="IPR006195">
    <property type="entry name" value="aa-tRNA-synth_II"/>
</dbReference>
<dbReference type="Gene3D" id="2.40.50.140">
    <property type="entry name" value="Nucleic acid-binding proteins"/>
    <property type="match status" value="1"/>
</dbReference>
<dbReference type="InterPro" id="IPR004364">
    <property type="entry name" value="Aa-tRNA-synt_II"/>
</dbReference>
<evidence type="ECO:0000259" key="10">
    <source>
        <dbReference type="PROSITE" id="PS50862"/>
    </source>
</evidence>
<feature type="binding site" evidence="9">
    <location>
        <begin position="402"/>
        <end position="405"/>
    </location>
    <ligand>
        <name>ATP</name>
        <dbReference type="ChEBI" id="CHEBI:30616"/>
    </ligand>
</feature>
<dbReference type="RefSeq" id="WP_174448172.1">
    <property type="nucleotide sequence ID" value="NZ_AP018732.1"/>
</dbReference>
<dbReference type="GeneID" id="55584309"/>
<dbReference type="CDD" id="cd00776">
    <property type="entry name" value="AsxRS_core"/>
    <property type="match status" value="1"/>
</dbReference>
<evidence type="ECO:0000256" key="2">
    <source>
        <dbReference type="ARBA" id="ARBA00005312"/>
    </source>
</evidence>
<gene>
    <name evidence="9" type="primary">aspS</name>
    <name evidence="11" type="ORF">NAS2_0491</name>
</gene>
<feature type="binding site" evidence="9">
    <location>
        <position position="354"/>
    </location>
    <ligand>
        <name>Mg(2+)</name>
        <dbReference type="ChEBI" id="CHEBI:18420"/>
        <label>2</label>
    </ligand>
</feature>
<comment type="caution">
    <text evidence="9">Lacks conserved residue(s) required for the propagation of feature annotation.</text>
</comment>
<dbReference type="PANTHER" id="PTHR43450:SF1">
    <property type="entry name" value="ASPARTATE--TRNA LIGASE, CYTOPLASMIC"/>
    <property type="match status" value="1"/>
</dbReference>
<feature type="binding site" evidence="9">
    <location>
        <position position="354"/>
    </location>
    <ligand>
        <name>Mg(2+)</name>
        <dbReference type="ChEBI" id="CHEBI:18420"/>
        <label>3</label>
    </ligand>
</feature>
<keyword evidence="8 9" id="KW-0030">Aminoacyl-tRNA synthetase</keyword>
<dbReference type="GO" id="GO:0003723">
    <property type="term" value="F:RNA binding"/>
    <property type="evidence" value="ECO:0007669"/>
    <property type="project" value="TreeGrafter"/>
</dbReference>
<dbReference type="HAMAP" id="MF_02075">
    <property type="entry name" value="Asp_tRNA_synth_type2"/>
    <property type="match status" value="1"/>
</dbReference>
<keyword evidence="9" id="KW-0460">Magnesium</keyword>
<comment type="subunit">
    <text evidence="9">Homodimer.</text>
</comment>
<evidence type="ECO:0000256" key="8">
    <source>
        <dbReference type="ARBA" id="ARBA00023146"/>
    </source>
</evidence>
<feature type="binding site" evidence="9">
    <location>
        <position position="170"/>
    </location>
    <ligand>
        <name>L-aspartate</name>
        <dbReference type="ChEBI" id="CHEBI:29991"/>
    </ligand>
</feature>
<dbReference type="NCBIfam" id="TIGR00458">
    <property type="entry name" value="aspS_nondisc"/>
    <property type="match status" value="1"/>
</dbReference>
<dbReference type="Pfam" id="PF00152">
    <property type="entry name" value="tRNA-synt_2"/>
    <property type="match status" value="1"/>
</dbReference>
<evidence type="ECO:0000256" key="1">
    <source>
        <dbReference type="ARBA" id="ARBA00004496"/>
    </source>
</evidence>
<keyword evidence="3 9" id="KW-0963">Cytoplasm</keyword>
<feature type="site" description="Important for tRNA non-discrimination" evidence="9">
    <location>
        <position position="85"/>
    </location>
</feature>
<feature type="binding site" evidence="9">
    <location>
        <begin position="213"/>
        <end position="215"/>
    </location>
    <ligand>
        <name>ATP</name>
        <dbReference type="ChEBI" id="CHEBI:30616"/>
    </ligand>
</feature>
<keyword evidence="12" id="KW-1185">Reference proteome</keyword>
<dbReference type="GO" id="GO:0005829">
    <property type="term" value="C:cytosol"/>
    <property type="evidence" value="ECO:0007669"/>
    <property type="project" value="TreeGrafter"/>
</dbReference>
<dbReference type="InterPro" id="IPR004523">
    <property type="entry name" value="Asp-tRNA_synthase_2"/>
</dbReference>
<evidence type="ECO:0000313" key="12">
    <source>
        <dbReference type="Proteomes" id="UP000509448"/>
    </source>
</evidence>
<comment type="similarity">
    <text evidence="2 9">Belongs to the class-II aminoacyl-tRNA synthetase family. Type 2 subfamily.</text>
</comment>
<dbReference type="InterPro" id="IPR012340">
    <property type="entry name" value="NA-bd_OB-fold"/>
</dbReference>
<dbReference type="InterPro" id="IPR004365">
    <property type="entry name" value="NA-bd_OB_tRNA"/>
</dbReference>
<dbReference type="OrthoDB" id="5908at2157"/>
<keyword evidence="4 9" id="KW-0436">Ligase</keyword>
<reference evidence="11 12" key="1">
    <citation type="journal article" date="2019" name="ISME J.">
        <title>Isolation and characterization of a thermophilic sulfur- and iron-reducing thaumarchaeote from a terrestrial acidic hot spring.</title>
        <authorList>
            <person name="Kato S."/>
            <person name="Itoh T."/>
            <person name="Yuki M."/>
            <person name="Nagamori M."/>
            <person name="Ohnishi M."/>
            <person name="Uematsu K."/>
            <person name="Suzuki K."/>
            <person name="Takashina T."/>
            <person name="Ohkuma M."/>
        </authorList>
    </citation>
    <scope>NUCLEOTIDE SEQUENCE [LARGE SCALE GENOMIC DNA]</scope>
    <source>
        <strain evidence="11 12">NAS-02</strain>
    </source>
</reference>
<dbReference type="PANTHER" id="PTHR43450">
    <property type="entry name" value="ASPARTYL-TRNA SYNTHETASE"/>
    <property type="match status" value="1"/>
</dbReference>
<dbReference type="SUPFAM" id="SSF50249">
    <property type="entry name" value="Nucleic acid-binding proteins"/>
    <property type="match status" value="1"/>
</dbReference>
<feature type="binding site" evidence="9">
    <location>
        <position position="213"/>
    </location>
    <ligand>
        <name>L-aspartate</name>
        <dbReference type="ChEBI" id="CHEBI:29991"/>
    </ligand>
</feature>
<dbReference type="InterPro" id="IPR045864">
    <property type="entry name" value="aa-tRNA-synth_II/BPL/LPL"/>
</dbReference>
<sequence length="431" mass="49064">MLRTHRTSELGRVREGRRVKVAGWVSSVRDQGSITFLMLRDGWGEVQVTAKKGEVPDELLERLHAIPPHSSVVIVGTVRIDQRAPGGVEVIPSSVQLVSRAKKQPPFSVYGGNLPALDRRLDIRAVDLRRVKAGAIFRVRHATLRALRDFFTSRGLTEVQTPKIIATATEGGAELFPVLYFDREAFLAQSPQLYKEQLTMAFDGVFEIGPIFRAEPSRTLRHLSEAISVDVEMAFADYRDVMRLLEDMVVRVTKRLTSEIPEEFAALEHSPEVPSKPIQRFTYEQCLSMLREAGVEKDFGEDLETDDLRELGRMIGGYYFITDWPTKLKPFYIKPKARRPEVSESFDLMHGDLELSSGGSRIHRRSVLTRRLKEKGLKPRDFEYHLRVFDYGMPPHAGFGLGLDRFVMVLTGQDNIREVVAYPRDMRRLTP</sequence>
<dbReference type="GO" id="GO:0000287">
    <property type="term" value="F:magnesium ion binding"/>
    <property type="evidence" value="ECO:0007669"/>
    <property type="project" value="UniProtKB-UniRule"/>
</dbReference>
<keyword evidence="5 9" id="KW-0547">Nucleotide-binding</keyword>
<protein>
    <recommendedName>
        <fullName evidence="9">Aspartate--tRNA(Asp/Asn) ligase</fullName>
        <ecNumber evidence="9">6.1.1.23</ecNumber>
    </recommendedName>
    <alternativeName>
        <fullName evidence="9">Aspartyl-tRNA synthetase</fullName>
        <shortName evidence="9">AspRS</shortName>
    </alternativeName>
    <alternativeName>
        <fullName evidence="9">Non-discriminating aspartyl-tRNA synthetase</fullName>
        <shortName evidence="9">ND-AspRS</shortName>
    </alternativeName>
</protein>
<dbReference type="AlphaFoldDB" id="A0A4V0P1I9"/>
<accession>A0A4V0P1I9</accession>